<dbReference type="PANTHER" id="PTHR10380">
    <property type="entry name" value="CUTICLE PROTEIN"/>
    <property type="match status" value="1"/>
</dbReference>
<dbReference type="PRINTS" id="PR00947">
    <property type="entry name" value="CUTICLE"/>
</dbReference>
<accession>A0A0M4E9J3</accession>
<dbReference type="PROSITE" id="PS51155">
    <property type="entry name" value="CHIT_BIND_RR_2"/>
    <property type="match status" value="1"/>
</dbReference>
<feature type="non-terminal residue" evidence="4">
    <location>
        <position position="119"/>
    </location>
</feature>
<dbReference type="STRING" id="30019.A0A0M4E9J3"/>
<gene>
    <name evidence="4" type="ORF">Dbus_chr2Rg1175</name>
</gene>
<dbReference type="GO" id="GO:0008010">
    <property type="term" value="F:structural constituent of chitin-based larval cuticle"/>
    <property type="evidence" value="ECO:0007669"/>
    <property type="project" value="TreeGrafter"/>
</dbReference>
<dbReference type="InterPro" id="IPR050468">
    <property type="entry name" value="Cuticle_Struct_Prot"/>
</dbReference>
<dbReference type="GO" id="GO:0062129">
    <property type="term" value="C:chitin-based extracellular matrix"/>
    <property type="evidence" value="ECO:0007669"/>
    <property type="project" value="TreeGrafter"/>
</dbReference>
<keyword evidence="5" id="KW-1185">Reference proteome</keyword>
<dbReference type="Pfam" id="PF00379">
    <property type="entry name" value="Chitin_bind_4"/>
    <property type="match status" value="1"/>
</dbReference>
<dbReference type="PROSITE" id="PS00233">
    <property type="entry name" value="CHIT_BIND_RR_1"/>
    <property type="match status" value="1"/>
</dbReference>
<evidence type="ECO:0000256" key="1">
    <source>
        <dbReference type="ARBA" id="ARBA00022460"/>
    </source>
</evidence>
<reference evidence="4 5" key="1">
    <citation type="submission" date="2015-08" db="EMBL/GenBank/DDBJ databases">
        <title>Ancestral chromatin configuration constrains chromatin evolution on differentiating sex chromosomes in Drosophila.</title>
        <authorList>
            <person name="Zhou Q."/>
            <person name="Bachtrog D."/>
        </authorList>
    </citation>
    <scope>NUCLEOTIDE SEQUENCE [LARGE SCALE GENOMIC DNA]</scope>
    <source>
        <tissue evidence="4">Whole larvae</tissue>
    </source>
</reference>
<dbReference type="OrthoDB" id="6379191at2759"/>
<dbReference type="EMBL" id="CP012524">
    <property type="protein sequence ID" value="ALC41596.1"/>
    <property type="molecule type" value="Genomic_DNA"/>
</dbReference>
<keyword evidence="1 2" id="KW-0193">Cuticle</keyword>
<sequence>MKLLLVCAVLVTVAYAVDDGNLISSDAVVRHDGKFVYHYELHDGTKVQQRGVHKQITPQNGGEAIEGHYEYVGDDGQTYSVSYVADENGFHPVGAHLPTPPPVPESVIRTLKYIEEHPY</sequence>
<dbReference type="Proteomes" id="UP000494163">
    <property type="component" value="Chromosome 2R"/>
</dbReference>
<evidence type="ECO:0000256" key="3">
    <source>
        <dbReference type="SAM" id="SignalP"/>
    </source>
</evidence>
<keyword evidence="3" id="KW-0732">Signal</keyword>
<dbReference type="InterPro" id="IPR031311">
    <property type="entry name" value="CHIT_BIND_RR_consensus"/>
</dbReference>
<feature type="chain" id="PRO_5005793263" evidence="3">
    <location>
        <begin position="17"/>
        <end position="119"/>
    </location>
</feature>
<dbReference type="OMA" id="AEHPYQP"/>
<dbReference type="PANTHER" id="PTHR10380:SF229">
    <property type="entry name" value="CUTICULAR PROTEIN 49AF, ISOFORM A"/>
    <property type="match status" value="1"/>
</dbReference>
<dbReference type="AlphaFoldDB" id="A0A0M4E9J3"/>
<evidence type="ECO:0000313" key="5">
    <source>
        <dbReference type="Proteomes" id="UP000494163"/>
    </source>
</evidence>
<dbReference type="InterPro" id="IPR000618">
    <property type="entry name" value="Insect_cuticle"/>
</dbReference>
<name>A0A0M4E9J3_DROBS</name>
<protein>
    <submittedName>
        <fullName evidence="4">Cpr49Af</fullName>
    </submittedName>
</protein>
<organism evidence="4 5">
    <name type="scientific">Drosophila busckii</name>
    <name type="common">Fruit fly</name>
    <dbReference type="NCBI Taxonomy" id="30019"/>
    <lineage>
        <taxon>Eukaryota</taxon>
        <taxon>Metazoa</taxon>
        <taxon>Ecdysozoa</taxon>
        <taxon>Arthropoda</taxon>
        <taxon>Hexapoda</taxon>
        <taxon>Insecta</taxon>
        <taxon>Pterygota</taxon>
        <taxon>Neoptera</taxon>
        <taxon>Endopterygota</taxon>
        <taxon>Diptera</taxon>
        <taxon>Brachycera</taxon>
        <taxon>Muscomorpha</taxon>
        <taxon>Ephydroidea</taxon>
        <taxon>Drosophilidae</taxon>
        <taxon>Drosophila</taxon>
    </lineage>
</organism>
<evidence type="ECO:0000256" key="2">
    <source>
        <dbReference type="PROSITE-ProRule" id="PRU00497"/>
    </source>
</evidence>
<feature type="signal peptide" evidence="3">
    <location>
        <begin position="1"/>
        <end position="16"/>
    </location>
</feature>
<proteinExistence type="predicted"/>
<evidence type="ECO:0000313" key="4">
    <source>
        <dbReference type="EMBL" id="ALC41596.1"/>
    </source>
</evidence>